<proteinExistence type="predicted"/>
<reference evidence="1" key="2">
    <citation type="journal article" date="2015" name="Fish Shellfish Immunol.">
        <title>Early steps in the European eel (Anguilla anguilla)-Vibrio vulnificus interaction in the gills: Role of the RtxA13 toxin.</title>
        <authorList>
            <person name="Callol A."/>
            <person name="Pajuelo D."/>
            <person name="Ebbesson L."/>
            <person name="Teles M."/>
            <person name="MacKenzie S."/>
            <person name="Amaro C."/>
        </authorList>
    </citation>
    <scope>NUCLEOTIDE SEQUENCE</scope>
</reference>
<accession>A0A0E9QJT4</accession>
<reference evidence="1" key="1">
    <citation type="submission" date="2014-11" db="EMBL/GenBank/DDBJ databases">
        <authorList>
            <person name="Amaro Gonzalez C."/>
        </authorList>
    </citation>
    <scope>NUCLEOTIDE SEQUENCE</scope>
</reference>
<dbReference type="AlphaFoldDB" id="A0A0E9QJT4"/>
<name>A0A0E9QJT4_ANGAN</name>
<organism evidence="1">
    <name type="scientific">Anguilla anguilla</name>
    <name type="common">European freshwater eel</name>
    <name type="synonym">Muraena anguilla</name>
    <dbReference type="NCBI Taxonomy" id="7936"/>
    <lineage>
        <taxon>Eukaryota</taxon>
        <taxon>Metazoa</taxon>
        <taxon>Chordata</taxon>
        <taxon>Craniata</taxon>
        <taxon>Vertebrata</taxon>
        <taxon>Euteleostomi</taxon>
        <taxon>Actinopterygii</taxon>
        <taxon>Neopterygii</taxon>
        <taxon>Teleostei</taxon>
        <taxon>Anguilliformes</taxon>
        <taxon>Anguillidae</taxon>
        <taxon>Anguilla</taxon>
    </lineage>
</organism>
<evidence type="ECO:0000313" key="1">
    <source>
        <dbReference type="EMBL" id="JAH16620.1"/>
    </source>
</evidence>
<sequence>MICNVYRLSPVHFVLEIDVGLYFLWCCTHFKSEKCWTLVHCVCVVCACV</sequence>
<protein>
    <submittedName>
        <fullName evidence="1">Uncharacterized protein</fullName>
    </submittedName>
</protein>
<dbReference type="EMBL" id="GBXM01091957">
    <property type="protein sequence ID" value="JAH16620.1"/>
    <property type="molecule type" value="Transcribed_RNA"/>
</dbReference>